<dbReference type="Gene3D" id="3.40.50.1820">
    <property type="entry name" value="alpha/beta hydrolase"/>
    <property type="match status" value="1"/>
</dbReference>
<protein>
    <submittedName>
        <fullName evidence="1">Alpha/beta hydrolase</fullName>
    </submittedName>
</protein>
<dbReference type="PANTHER" id="PTHR15394:SF3">
    <property type="entry name" value="SERINE HYDROLASE RBBP9"/>
    <property type="match status" value="1"/>
</dbReference>
<dbReference type="Proteomes" id="UP000831537">
    <property type="component" value="Chromosome"/>
</dbReference>
<dbReference type="RefSeq" id="WP_244747612.1">
    <property type="nucleotide sequence ID" value="NZ_CP095071.1"/>
</dbReference>
<dbReference type="InterPro" id="IPR010662">
    <property type="entry name" value="RBBP9/YdeN"/>
</dbReference>
<dbReference type="EMBL" id="CP095071">
    <property type="protein sequence ID" value="UOQ87171.1"/>
    <property type="molecule type" value="Genomic_DNA"/>
</dbReference>
<accession>A0ABY4GSH9</accession>
<dbReference type="SUPFAM" id="SSF53474">
    <property type="entry name" value="alpha/beta-Hydrolases"/>
    <property type="match status" value="1"/>
</dbReference>
<proteinExistence type="predicted"/>
<organism evidence="1 2">
    <name type="scientific">Gracilibacillus salinarum</name>
    <dbReference type="NCBI Taxonomy" id="2932255"/>
    <lineage>
        <taxon>Bacteria</taxon>
        <taxon>Bacillati</taxon>
        <taxon>Bacillota</taxon>
        <taxon>Bacilli</taxon>
        <taxon>Bacillales</taxon>
        <taxon>Bacillaceae</taxon>
        <taxon>Gracilibacillus</taxon>
    </lineage>
</organism>
<keyword evidence="1" id="KW-0378">Hydrolase</keyword>
<gene>
    <name evidence="1" type="ORF">MUN87_09930</name>
</gene>
<dbReference type="InterPro" id="IPR029058">
    <property type="entry name" value="AB_hydrolase_fold"/>
</dbReference>
<name>A0ABY4GSH9_9BACI</name>
<sequence length="183" mass="20927">MKKTVLFIHSAGPQGPNEGSSNLIAYLEKELSDSYRLITPEMPAPEEPKYDQWKHQLEKEINKLHGEVIVIGHSLGGSVLLKYLSEQACKLTIRGMFILASPYWGLDDEWQLNDFILPHHFAENLPPIANVFLYHSRNEKIVPFIHHQAYAKKLPQATLRQIEGDRHLFHDGLVELVDDIKGL</sequence>
<dbReference type="GO" id="GO:0016787">
    <property type="term" value="F:hydrolase activity"/>
    <property type="evidence" value="ECO:0007669"/>
    <property type="project" value="UniProtKB-KW"/>
</dbReference>
<dbReference type="Pfam" id="PF06821">
    <property type="entry name" value="Ser_hydrolase"/>
    <property type="match status" value="1"/>
</dbReference>
<evidence type="ECO:0000313" key="1">
    <source>
        <dbReference type="EMBL" id="UOQ87171.1"/>
    </source>
</evidence>
<evidence type="ECO:0000313" key="2">
    <source>
        <dbReference type="Proteomes" id="UP000831537"/>
    </source>
</evidence>
<reference evidence="1 2" key="1">
    <citation type="submission" date="2022-04" db="EMBL/GenBank/DDBJ databases">
        <title>Gracilibacillus sp. isolated from saltern.</title>
        <authorList>
            <person name="Won M."/>
            <person name="Lee C.-M."/>
            <person name="Woen H.-Y."/>
            <person name="Kwon S.-W."/>
        </authorList>
    </citation>
    <scope>NUCLEOTIDE SEQUENCE [LARGE SCALE GENOMIC DNA]</scope>
    <source>
        <strain evidence="1 2">SSPM10-3</strain>
    </source>
</reference>
<keyword evidence="2" id="KW-1185">Reference proteome</keyword>
<dbReference type="PANTHER" id="PTHR15394">
    <property type="entry name" value="SERINE HYDROLASE RBBP9"/>
    <property type="match status" value="1"/>
</dbReference>